<keyword evidence="5 9" id="KW-0560">Oxidoreductase</keyword>
<keyword evidence="6" id="KW-0408">Iron</keyword>
<dbReference type="Proteomes" id="UP000318878">
    <property type="component" value="Unassembled WGS sequence"/>
</dbReference>
<dbReference type="GO" id="GO:0051536">
    <property type="term" value="F:iron-sulfur cluster binding"/>
    <property type="evidence" value="ECO:0007669"/>
    <property type="project" value="UniProtKB-KW"/>
</dbReference>
<evidence type="ECO:0000313" key="10">
    <source>
        <dbReference type="Proteomes" id="UP000318878"/>
    </source>
</evidence>
<evidence type="ECO:0000256" key="7">
    <source>
        <dbReference type="ARBA" id="ARBA00023014"/>
    </source>
</evidence>
<keyword evidence="4" id="KW-0479">Metal-binding</keyword>
<dbReference type="PANTHER" id="PTHR43809:SF1">
    <property type="entry name" value="NITRITE REDUCTASE (NADH) LARGE SUBUNIT"/>
    <property type="match status" value="1"/>
</dbReference>
<proteinExistence type="predicted"/>
<reference evidence="9 10" key="1">
    <citation type="submission" date="2019-02" db="EMBL/GenBank/DDBJ databases">
        <title>Deep-cultivation of Planctomycetes and their phenomic and genomic characterization uncovers novel biology.</title>
        <authorList>
            <person name="Wiegand S."/>
            <person name="Jogler M."/>
            <person name="Boedeker C."/>
            <person name="Pinto D."/>
            <person name="Vollmers J."/>
            <person name="Rivas-Marin E."/>
            <person name="Kohn T."/>
            <person name="Peeters S.H."/>
            <person name="Heuer A."/>
            <person name="Rast P."/>
            <person name="Oberbeckmann S."/>
            <person name="Bunk B."/>
            <person name="Jeske O."/>
            <person name="Meyerdierks A."/>
            <person name="Storesund J.E."/>
            <person name="Kallscheuer N."/>
            <person name="Luecker S."/>
            <person name="Lage O.M."/>
            <person name="Pohl T."/>
            <person name="Merkel B.J."/>
            <person name="Hornburger P."/>
            <person name="Mueller R.-W."/>
            <person name="Bruemmer F."/>
            <person name="Labrenz M."/>
            <person name="Spormann A.M."/>
            <person name="Op Den Camp H."/>
            <person name="Overmann J."/>
            <person name="Amann R."/>
            <person name="Jetten M.S.M."/>
            <person name="Mascher T."/>
            <person name="Medema M.H."/>
            <person name="Devos D.P."/>
            <person name="Kaster A.-K."/>
            <person name="Ovreas L."/>
            <person name="Rohde M."/>
            <person name="Galperin M.Y."/>
            <person name="Jogler C."/>
        </authorList>
    </citation>
    <scope>NUCLEOTIDE SEQUENCE [LARGE SCALE GENOMIC DNA]</scope>
    <source>
        <strain evidence="9 10">Enr8</strain>
    </source>
</reference>
<evidence type="ECO:0000256" key="1">
    <source>
        <dbReference type="ARBA" id="ARBA00001929"/>
    </source>
</evidence>
<dbReference type="EMBL" id="SJPF01000001">
    <property type="protein sequence ID" value="TWT39166.1"/>
    <property type="molecule type" value="Genomic_DNA"/>
</dbReference>
<gene>
    <name evidence="9" type="primary">nasD</name>
    <name evidence="9" type="ORF">Enr8_08620</name>
</gene>
<evidence type="ECO:0000256" key="6">
    <source>
        <dbReference type="ARBA" id="ARBA00023004"/>
    </source>
</evidence>
<dbReference type="InterPro" id="IPR023753">
    <property type="entry name" value="FAD/NAD-binding_dom"/>
</dbReference>
<accession>A0A5C5VKP9</accession>
<dbReference type="SUPFAM" id="SSF51905">
    <property type="entry name" value="FAD/NAD(P)-binding domain"/>
    <property type="match status" value="1"/>
</dbReference>
<dbReference type="PANTHER" id="PTHR43809">
    <property type="entry name" value="NITRITE REDUCTASE (NADH) LARGE SUBUNIT"/>
    <property type="match status" value="1"/>
</dbReference>
<dbReference type="AlphaFoldDB" id="A0A5C5VKP9"/>
<evidence type="ECO:0000256" key="4">
    <source>
        <dbReference type="ARBA" id="ARBA00022723"/>
    </source>
</evidence>
<protein>
    <submittedName>
        <fullName evidence="9">Nitrite reductase [NAD(P)H]</fullName>
        <ecNumber evidence="9">1.7.1.4</ecNumber>
    </submittedName>
</protein>
<evidence type="ECO:0000256" key="2">
    <source>
        <dbReference type="ARBA" id="ARBA00005096"/>
    </source>
</evidence>
<evidence type="ECO:0000259" key="8">
    <source>
        <dbReference type="Pfam" id="PF07992"/>
    </source>
</evidence>
<comment type="cofactor">
    <cofactor evidence="1">
        <name>siroheme</name>
        <dbReference type="ChEBI" id="CHEBI:60052"/>
    </cofactor>
</comment>
<dbReference type="EC" id="1.7.1.4" evidence="9"/>
<sequence>MISHDPQTIVVIGNGMVGHRFVEKMIALDSARQYRIVTFCEEPRAAYDRVGLTSFFAHRDAEKLMIARMDWYQENGVELNLGDRANRIDRESKTDYSDRGAVIRYDHVVMATGSYPFVPNVPGVKRRGVFVYRTIYSKSAASGGNVISWMTLSSRQVTYGTPSRI</sequence>
<comment type="caution">
    <text evidence="9">The sequence shown here is derived from an EMBL/GenBank/DDBJ whole genome shotgun (WGS) entry which is preliminary data.</text>
</comment>
<keyword evidence="10" id="KW-1185">Reference proteome</keyword>
<dbReference type="OrthoDB" id="9792592at2"/>
<dbReference type="RefSeq" id="WP_146429360.1">
    <property type="nucleotide sequence ID" value="NZ_SJPF01000001.1"/>
</dbReference>
<organism evidence="9 10">
    <name type="scientific">Blastopirellula retiformator</name>
    <dbReference type="NCBI Taxonomy" id="2527970"/>
    <lineage>
        <taxon>Bacteria</taxon>
        <taxon>Pseudomonadati</taxon>
        <taxon>Planctomycetota</taxon>
        <taxon>Planctomycetia</taxon>
        <taxon>Pirellulales</taxon>
        <taxon>Pirellulaceae</taxon>
        <taxon>Blastopirellula</taxon>
    </lineage>
</organism>
<keyword evidence="3" id="KW-0349">Heme</keyword>
<dbReference type="Pfam" id="PF07992">
    <property type="entry name" value="Pyr_redox_2"/>
    <property type="match status" value="1"/>
</dbReference>
<evidence type="ECO:0000313" key="9">
    <source>
        <dbReference type="EMBL" id="TWT39166.1"/>
    </source>
</evidence>
<dbReference type="GO" id="GO:0008942">
    <property type="term" value="F:nitrite reductase [NAD(P)H] activity"/>
    <property type="evidence" value="ECO:0007669"/>
    <property type="project" value="UniProtKB-EC"/>
</dbReference>
<evidence type="ECO:0000256" key="3">
    <source>
        <dbReference type="ARBA" id="ARBA00022617"/>
    </source>
</evidence>
<dbReference type="GO" id="GO:0046872">
    <property type="term" value="F:metal ion binding"/>
    <property type="evidence" value="ECO:0007669"/>
    <property type="project" value="UniProtKB-KW"/>
</dbReference>
<evidence type="ECO:0000256" key="5">
    <source>
        <dbReference type="ARBA" id="ARBA00023002"/>
    </source>
</evidence>
<dbReference type="Gene3D" id="3.50.50.60">
    <property type="entry name" value="FAD/NAD(P)-binding domain"/>
    <property type="match status" value="1"/>
</dbReference>
<name>A0A5C5VKP9_9BACT</name>
<dbReference type="InterPro" id="IPR036188">
    <property type="entry name" value="FAD/NAD-bd_sf"/>
</dbReference>
<comment type="pathway">
    <text evidence="2">Nitrogen metabolism; nitrate reduction (assimilation).</text>
</comment>
<keyword evidence="7" id="KW-0411">Iron-sulfur</keyword>
<feature type="domain" description="FAD/NAD(P)-binding" evidence="8">
    <location>
        <begin position="8"/>
        <end position="140"/>
    </location>
</feature>
<dbReference type="InterPro" id="IPR052034">
    <property type="entry name" value="NasD-like"/>
</dbReference>